<evidence type="ECO:0000313" key="3">
    <source>
        <dbReference type="Proteomes" id="UP001183226"/>
    </source>
</evidence>
<protein>
    <submittedName>
        <fullName evidence="2">Uncharacterized protein</fullName>
    </submittedName>
</protein>
<reference evidence="3" key="1">
    <citation type="submission" date="2023-07" db="EMBL/GenBank/DDBJ databases">
        <title>30 novel species of actinomycetes from the DSMZ collection.</title>
        <authorList>
            <person name="Nouioui I."/>
        </authorList>
    </citation>
    <scope>NUCLEOTIDE SEQUENCE [LARGE SCALE GENOMIC DNA]</scope>
    <source>
        <strain evidence="3">DSM 45055</strain>
    </source>
</reference>
<dbReference type="Proteomes" id="UP001183226">
    <property type="component" value="Unassembled WGS sequence"/>
</dbReference>
<accession>A0ABU2L170</accession>
<organism evidence="2 3">
    <name type="scientific">Streptomonospora wellingtoniae</name>
    <dbReference type="NCBI Taxonomy" id="3075544"/>
    <lineage>
        <taxon>Bacteria</taxon>
        <taxon>Bacillati</taxon>
        <taxon>Actinomycetota</taxon>
        <taxon>Actinomycetes</taxon>
        <taxon>Streptosporangiales</taxon>
        <taxon>Nocardiopsidaceae</taxon>
        <taxon>Streptomonospora</taxon>
    </lineage>
</organism>
<comment type="caution">
    <text evidence="2">The sequence shown here is derived from an EMBL/GenBank/DDBJ whole genome shotgun (WGS) entry which is preliminary data.</text>
</comment>
<dbReference type="RefSeq" id="WP_311547598.1">
    <property type="nucleotide sequence ID" value="NZ_JAVREK010000035.1"/>
</dbReference>
<dbReference type="EMBL" id="JAVREK010000035">
    <property type="protein sequence ID" value="MDT0305083.1"/>
    <property type="molecule type" value="Genomic_DNA"/>
</dbReference>
<evidence type="ECO:0000313" key="2">
    <source>
        <dbReference type="EMBL" id="MDT0305083.1"/>
    </source>
</evidence>
<feature type="region of interest" description="Disordered" evidence="1">
    <location>
        <begin position="37"/>
        <end position="60"/>
    </location>
</feature>
<evidence type="ECO:0000256" key="1">
    <source>
        <dbReference type="SAM" id="MobiDB-lite"/>
    </source>
</evidence>
<keyword evidence="3" id="KW-1185">Reference proteome</keyword>
<proteinExistence type="predicted"/>
<sequence>MSTDPAAAAYDALAAYEALDALAGRLAELRRRLQAGYRTESTHTTPGPDQLAARGAQHHQERADALAQMAANPHAPAPIGTSPAPLDLTLLDTTRDIELDLADLEGAVIDRVAPALTPAAGTQARILRIKDLLGKAAQDADLARHVAAEARRLTQRAAAVLGEHEPPVRLTTIRCPLCDCLSLRLRQDADLVECFNPKCTCVDFLCGCTDVPRRTRHQWPATHWPDLATKGAA</sequence>
<gene>
    <name evidence="2" type="ORF">RM446_23415</name>
</gene>
<name>A0ABU2L170_9ACTN</name>